<evidence type="ECO:0000256" key="5">
    <source>
        <dbReference type="ARBA" id="ARBA00022692"/>
    </source>
</evidence>
<keyword evidence="3 9" id="KW-0813">Transport</keyword>
<reference evidence="11 12" key="2">
    <citation type="submission" date="2009-02" db="EMBL/GenBank/DDBJ databases">
        <title>Draft genome sequence of Clostridium methylpentosum (DSM 5476).</title>
        <authorList>
            <person name="Sudarsanam P."/>
            <person name="Ley R."/>
            <person name="Guruge J."/>
            <person name="Turnbaugh P.J."/>
            <person name="Mahowald M."/>
            <person name="Liep D."/>
            <person name="Gordon J."/>
        </authorList>
    </citation>
    <scope>NUCLEOTIDE SEQUENCE [LARGE SCALE GENOMIC DNA]</scope>
    <source>
        <strain evidence="11 12">DSM 5476</strain>
    </source>
</reference>
<dbReference type="PROSITE" id="PS50928">
    <property type="entry name" value="ABC_TM1"/>
    <property type="match status" value="1"/>
</dbReference>
<evidence type="ECO:0000256" key="2">
    <source>
        <dbReference type="ARBA" id="ARBA00010072"/>
    </source>
</evidence>
<dbReference type="EMBL" id="ACEC01000021">
    <property type="protein sequence ID" value="EEG31820.1"/>
    <property type="molecule type" value="Genomic_DNA"/>
</dbReference>
<proteinExistence type="inferred from homology"/>
<keyword evidence="8 9" id="KW-0472">Membrane</keyword>
<dbReference type="Gene3D" id="1.10.3720.10">
    <property type="entry name" value="MetI-like"/>
    <property type="match status" value="1"/>
</dbReference>
<comment type="caution">
    <text evidence="11">The sequence shown here is derived from an EMBL/GenBank/DDBJ whole genome shotgun (WGS) entry which is preliminary data.</text>
</comment>
<comment type="subcellular location">
    <subcellularLocation>
        <location evidence="1 9">Cell membrane</location>
        <topology evidence="1 9">Multi-pass membrane protein</topology>
    </subcellularLocation>
</comment>
<dbReference type="SUPFAM" id="SSF161098">
    <property type="entry name" value="MetI-like"/>
    <property type="match status" value="1"/>
</dbReference>
<feature type="transmembrane region" description="Helical" evidence="9">
    <location>
        <begin position="68"/>
        <end position="91"/>
    </location>
</feature>
<keyword evidence="12" id="KW-1185">Reference proteome</keyword>
<evidence type="ECO:0000313" key="11">
    <source>
        <dbReference type="EMBL" id="EEG31820.1"/>
    </source>
</evidence>
<comment type="similarity">
    <text evidence="2">Belongs to the binding-protein-dependent transport system permease family. HisMQ subfamily.</text>
</comment>
<evidence type="ECO:0000313" key="12">
    <source>
        <dbReference type="Proteomes" id="UP000003340"/>
    </source>
</evidence>
<organism evidence="11 12">
    <name type="scientific">[Clostridium] methylpentosum DSM 5476</name>
    <dbReference type="NCBI Taxonomy" id="537013"/>
    <lineage>
        <taxon>Bacteria</taxon>
        <taxon>Bacillati</taxon>
        <taxon>Bacillota</taxon>
        <taxon>Clostridia</taxon>
        <taxon>Eubacteriales</taxon>
        <taxon>Oscillospiraceae</taxon>
        <taxon>Oscillospiraceae incertae sedis</taxon>
    </lineage>
</organism>
<dbReference type="STRING" id="537013.CLOSTMETH_00556"/>
<dbReference type="InterPro" id="IPR010065">
    <property type="entry name" value="AA_ABC_transptr_permease_3TM"/>
</dbReference>
<dbReference type="PANTHER" id="PTHR30614:SF20">
    <property type="entry name" value="GLUTAMINE TRANSPORT SYSTEM PERMEASE PROTEIN GLNP"/>
    <property type="match status" value="1"/>
</dbReference>
<dbReference type="GO" id="GO:0022857">
    <property type="term" value="F:transmembrane transporter activity"/>
    <property type="evidence" value="ECO:0007669"/>
    <property type="project" value="InterPro"/>
</dbReference>
<reference evidence="11 12" key="1">
    <citation type="submission" date="2009-01" db="EMBL/GenBank/DDBJ databases">
        <authorList>
            <person name="Fulton L."/>
            <person name="Clifton S."/>
            <person name="Fulton B."/>
            <person name="Xu J."/>
            <person name="Minx P."/>
            <person name="Pepin K.H."/>
            <person name="Johnson M."/>
            <person name="Bhonagiri V."/>
            <person name="Nash W.E."/>
            <person name="Mardis E.R."/>
            <person name="Wilson R.K."/>
        </authorList>
    </citation>
    <scope>NUCLEOTIDE SEQUENCE [LARGE SCALE GENOMIC DNA]</scope>
    <source>
        <strain evidence="11 12">DSM 5476</strain>
    </source>
</reference>
<evidence type="ECO:0000256" key="6">
    <source>
        <dbReference type="ARBA" id="ARBA00022970"/>
    </source>
</evidence>
<feature type="transmembrane region" description="Helical" evidence="9">
    <location>
        <begin position="30"/>
        <end position="56"/>
    </location>
</feature>
<dbReference type="PANTHER" id="PTHR30614">
    <property type="entry name" value="MEMBRANE COMPONENT OF AMINO ACID ABC TRANSPORTER"/>
    <property type="match status" value="1"/>
</dbReference>
<dbReference type="InterPro" id="IPR043429">
    <property type="entry name" value="ArtM/GltK/GlnP/TcyL/YhdX-like"/>
</dbReference>
<keyword evidence="4" id="KW-1003">Cell membrane</keyword>
<gene>
    <name evidence="11" type="ORF">CLOSTMETH_00556</name>
</gene>
<feature type="transmembrane region" description="Helical" evidence="9">
    <location>
        <begin position="197"/>
        <end position="218"/>
    </location>
</feature>
<dbReference type="InterPro" id="IPR035906">
    <property type="entry name" value="MetI-like_sf"/>
</dbReference>
<sequence length="232" mass="25395">MGFIDSFVDKFQTTFIVNDRWLLFLDGFKVTIIMAVFATLLGVIIGTIVAIAKVYSFQTGKLKILDKILSVYLTVFRGTPIVVQLMIWYFIILTSVDNGVLVAIIAFGINSGAYVAEIVRAGILAIDKGQTEAGRSLGLSSGQTMKSIILPQAFKNILPALGNELIALLKETSVVGYVAVVDLTKVGDLVRSRTMDAVFPLLAVALVYLLLVIGLTAIQKRIERRLRQGDRR</sequence>
<evidence type="ECO:0000256" key="8">
    <source>
        <dbReference type="ARBA" id="ARBA00023136"/>
    </source>
</evidence>
<keyword evidence="5 9" id="KW-0812">Transmembrane</keyword>
<feature type="domain" description="ABC transmembrane type-1" evidence="10">
    <location>
        <begin position="28"/>
        <end position="219"/>
    </location>
</feature>
<evidence type="ECO:0000256" key="7">
    <source>
        <dbReference type="ARBA" id="ARBA00022989"/>
    </source>
</evidence>
<name>C0E9Q5_9FIRM</name>
<dbReference type="Proteomes" id="UP000003340">
    <property type="component" value="Unassembled WGS sequence"/>
</dbReference>
<dbReference type="InterPro" id="IPR000515">
    <property type="entry name" value="MetI-like"/>
</dbReference>
<dbReference type="Pfam" id="PF00528">
    <property type="entry name" value="BPD_transp_1"/>
    <property type="match status" value="1"/>
</dbReference>
<dbReference type="AlphaFoldDB" id="C0E9Q5"/>
<evidence type="ECO:0000259" key="10">
    <source>
        <dbReference type="PROSITE" id="PS50928"/>
    </source>
</evidence>
<keyword evidence="6" id="KW-0029">Amino-acid transport</keyword>
<keyword evidence="7 9" id="KW-1133">Transmembrane helix</keyword>
<dbReference type="GO" id="GO:0006865">
    <property type="term" value="P:amino acid transport"/>
    <property type="evidence" value="ECO:0007669"/>
    <property type="project" value="UniProtKB-KW"/>
</dbReference>
<evidence type="ECO:0000256" key="1">
    <source>
        <dbReference type="ARBA" id="ARBA00004651"/>
    </source>
</evidence>
<evidence type="ECO:0000256" key="4">
    <source>
        <dbReference type="ARBA" id="ARBA00022475"/>
    </source>
</evidence>
<dbReference type="FunFam" id="1.10.3720.10:FF:000033">
    <property type="entry name" value="Polar amino acid ABC transporter permease"/>
    <property type="match status" value="1"/>
</dbReference>
<dbReference type="eggNOG" id="COG0765">
    <property type="taxonomic scope" value="Bacteria"/>
</dbReference>
<evidence type="ECO:0000256" key="9">
    <source>
        <dbReference type="RuleBase" id="RU363032"/>
    </source>
</evidence>
<dbReference type="NCBIfam" id="TIGR01726">
    <property type="entry name" value="HEQRo_perm_3TM"/>
    <property type="match status" value="1"/>
</dbReference>
<evidence type="ECO:0000256" key="3">
    <source>
        <dbReference type="ARBA" id="ARBA00022448"/>
    </source>
</evidence>
<dbReference type="GO" id="GO:0043190">
    <property type="term" value="C:ATP-binding cassette (ABC) transporter complex"/>
    <property type="evidence" value="ECO:0007669"/>
    <property type="project" value="InterPro"/>
</dbReference>
<dbReference type="CDD" id="cd06261">
    <property type="entry name" value="TM_PBP2"/>
    <property type="match status" value="1"/>
</dbReference>
<accession>C0E9Q5</accession>
<dbReference type="HOGENOM" id="CLU_019602_1_1_9"/>
<protein>
    <submittedName>
        <fullName evidence="11">ABC transporter, permease protein</fullName>
    </submittedName>
</protein>